<comment type="similarity">
    <text evidence="1 3">Belongs to the 5'-nucleotidase family.</text>
</comment>
<gene>
    <name evidence="7" type="ORF">BCR42DRAFT_371156</name>
</gene>
<dbReference type="Gene3D" id="3.90.780.10">
    <property type="entry name" value="5'-Nucleotidase, C-terminal domain"/>
    <property type="match status" value="1"/>
</dbReference>
<evidence type="ECO:0000313" key="8">
    <source>
        <dbReference type="Proteomes" id="UP000193560"/>
    </source>
</evidence>
<organism evidence="7 8">
    <name type="scientific">Absidia repens</name>
    <dbReference type="NCBI Taxonomy" id="90262"/>
    <lineage>
        <taxon>Eukaryota</taxon>
        <taxon>Fungi</taxon>
        <taxon>Fungi incertae sedis</taxon>
        <taxon>Mucoromycota</taxon>
        <taxon>Mucoromycotina</taxon>
        <taxon>Mucoromycetes</taxon>
        <taxon>Mucorales</taxon>
        <taxon>Cunninghamellaceae</taxon>
        <taxon>Absidia</taxon>
    </lineage>
</organism>
<dbReference type="EMBL" id="MCGE01000007">
    <property type="protein sequence ID" value="ORZ19545.1"/>
    <property type="molecule type" value="Genomic_DNA"/>
</dbReference>
<feature type="domain" description="Calcineurin-like phosphoesterase" evidence="5">
    <location>
        <begin position="9"/>
        <end position="221"/>
    </location>
</feature>
<dbReference type="InterPro" id="IPR036907">
    <property type="entry name" value="5'-Nucleotdase_C_sf"/>
</dbReference>
<dbReference type="GO" id="GO:0009166">
    <property type="term" value="P:nucleotide catabolic process"/>
    <property type="evidence" value="ECO:0007669"/>
    <property type="project" value="InterPro"/>
</dbReference>
<evidence type="ECO:0000256" key="1">
    <source>
        <dbReference type="ARBA" id="ARBA00006654"/>
    </source>
</evidence>
<dbReference type="InterPro" id="IPR006179">
    <property type="entry name" value="5_nucleotidase/apyrase"/>
</dbReference>
<keyword evidence="8" id="KW-1185">Reference proteome</keyword>
<comment type="caution">
    <text evidence="7">The sequence shown here is derived from an EMBL/GenBank/DDBJ whole genome shotgun (WGS) entry which is preliminary data.</text>
</comment>
<keyword evidence="3" id="KW-0378">Hydrolase</keyword>
<dbReference type="Gene3D" id="3.60.21.10">
    <property type="match status" value="1"/>
</dbReference>
<keyword evidence="3" id="KW-0547">Nucleotide-binding</keyword>
<dbReference type="Pfam" id="PF02872">
    <property type="entry name" value="5_nucleotid_C"/>
    <property type="match status" value="1"/>
</dbReference>
<name>A0A1X2ING3_9FUNG</name>
<evidence type="ECO:0000259" key="5">
    <source>
        <dbReference type="Pfam" id="PF00149"/>
    </source>
</evidence>
<dbReference type="InterPro" id="IPR004843">
    <property type="entry name" value="Calcineurin-like_PHP"/>
</dbReference>
<dbReference type="OrthoDB" id="10252235at2759"/>
<feature type="region of interest" description="Disordered" evidence="4">
    <location>
        <begin position="654"/>
        <end position="681"/>
    </location>
</feature>
<evidence type="ECO:0000256" key="2">
    <source>
        <dbReference type="ARBA" id="ARBA00022729"/>
    </source>
</evidence>
<accession>A0A1X2ING3</accession>
<dbReference type="AlphaFoldDB" id="A0A1X2ING3"/>
<dbReference type="GO" id="GO:0000166">
    <property type="term" value="F:nucleotide binding"/>
    <property type="evidence" value="ECO:0007669"/>
    <property type="project" value="UniProtKB-KW"/>
</dbReference>
<dbReference type="PANTHER" id="PTHR11575:SF48">
    <property type="entry name" value="5'-NUCLEOTIDASE"/>
    <property type="match status" value="1"/>
</dbReference>
<sequence length="707" mass="79693">MTVSAGLDIIHFNDIYHVSPSKEEPIGGASRFATCIKQTRSQFDHDPLLLFSGDAFNPSLEGSITRGAHMQVTQVLNELDIDVACVGNHDFDFGVPQLQKLINSCQFPWLFSNVLYADGSSPDPLKRWHIVNDTHSGLVIGIIGLVEEEWIQTIPSFPSDLFYHDFVKVGKELSNMLRDPQGPYKVDLVIALTHMRVPNDVKLATSCFDDIDLILGGHDHFYYVTNSIEIIGESGSRETYIKGVGFNPEQDLDGTLPIRIVKSGTDFREFGLLHLDIDTDQNGKKYIRHMTAEHKLVTSISDPDPHMEAIVDEVATLVSAKTQRSIGYTTIPLEGRSTKVRTQETNLGNLTADVMLASYATLNPPAEIALCCGGTIRNDSVMDVGKITFGDIMQAFPFQTPAVVIRLTGQQIWDALENSVSQYPKQEGRFPLVAGIRVEWSSQNAPGHRIKSILCVNHVNTSATHHRSILPDQDELLAKYQPENMTPLDLKREYIVVTRSYMALGYDGYKALKVTPDKYIVDKENGVLISTLYRKFFLGLKYVNAFREHFAKQHPEQQQQQQSQIKEIHETAATRKEHVDLLVASIETHWRNEALKIQKHNHPLDGRMCDCPSSAECQKYLSYQVGVRAKWHCFPDSIMDALEGAQLGHPSCIRSEEEEENDAPSPDSMYDWNNNSNKKQEHERHESWVKRWASICPIVQGRLIQLD</sequence>
<dbReference type="Proteomes" id="UP000193560">
    <property type="component" value="Unassembled WGS sequence"/>
</dbReference>
<dbReference type="STRING" id="90262.A0A1X2ING3"/>
<reference evidence="7 8" key="1">
    <citation type="submission" date="2016-07" db="EMBL/GenBank/DDBJ databases">
        <title>Pervasive Adenine N6-methylation of Active Genes in Fungi.</title>
        <authorList>
            <consortium name="DOE Joint Genome Institute"/>
            <person name="Mondo S.J."/>
            <person name="Dannebaum R.O."/>
            <person name="Kuo R.C."/>
            <person name="Labutti K."/>
            <person name="Haridas S."/>
            <person name="Kuo A."/>
            <person name="Salamov A."/>
            <person name="Ahrendt S.R."/>
            <person name="Lipzen A."/>
            <person name="Sullivan W."/>
            <person name="Andreopoulos W.B."/>
            <person name="Clum A."/>
            <person name="Lindquist E."/>
            <person name="Daum C."/>
            <person name="Ramamoorthy G.K."/>
            <person name="Gryganskyi A."/>
            <person name="Culley D."/>
            <person name="Magnuson J.K."/>
            <person name="James T.Y."/>
            <person name="O'Malley M.A."/>
            <person name="Stajich J.E."/>
            <person name="Spatafora J.W."/>
            <person name="Visel A."/>
            <person name="Grigoriev I.V."/>
        </authorList>
    </citation>
    <scope>NUCLEOTIDE SEQUENCE [LARGE SCALE GENOMIC DNA]</scope>
    <source>
        <strain evidence="7 8">NRRL 1336</strain>
    </source>
</reference>
<evidence type="ECO:0000259" key="6">
    <source>
        <dbReference type="Pfam" id="PF02872"/>
    </source>
</evidence>
<feature type="domain" description="5'-Nucleotidase C-terminal" evidence="6">
    <location>
        <begin position="326"/>
        <end position="513"/>
    </location>
</feature>
<dbReference type="Pfam" id="PF00149">
    <property type="entry name" value="Metallophos"/>
    <property type="match status" value="1"/>
</dbReference>
<evidence type="ECO:0000256" key="4">
    <source>
        <dbReference type="SAM" id="MobiDB-lite"/>
    </source>
</evidence>
<dbReference type="PANTHER" id="PTHR11575">
    <property type="entry name" value="5'-NUCLEOTIDASE-RELATED"/>
    <property type="match status" value="1"/>
</dbReference>
<dbReference type="InterPro" id="IPR008334">
    <property type="entry name" value="5'-Nucleotdase_C"/>
</dbReference>
<proteinExistence type="inferred from homology"/>
<evidence type="ECO:0000256" key="3">
    <source>
        <dbReference type="RuleBase" id="RU362119"/>
    </source>
</evidence>
<dbReference type="GO" id="GO:0016787">
    <property type="term" value="F:hydrolase activity"/>
    <property type="evidence" value="ECO:0007669"/>
    <property type="project" value="UniProtKB-KW"/>
</dbReference>
<protein>
    <submittedName>
        <fullName evidence="7">Metallo-dependent phosphatase-like protein</fullName>
    </submittedName>
</protein>
<dbReference type="SUPFAM" id="SSF55816">
    <property type="entry name" value="5'-nucleotidase (syn. UDP-sugar hydrolase), C-terminal domain"/>
    <property type="match status" value="1"/>
</dbReference>
<dbReference type="PRINTS" id="PR01607">
    <property type="entry name" value="APYRASEFAMLY"/>
</dbReference>
<dbReference type="InterPro" id="IPR029052">
    <property type="entry name" value="Metallo-depent_PP-like"/>
</dbReference>
<dbReference type="SUPFAM" id="SSF56300">
    <property type="entry name" value="Metallo-dependent phosphatases"/>
    <property type="match status" value="1"/>
</dbReference>
<keyword evidence="2" id="KW-0732">Signal</keyword>
<evidence type="ECO:0000313" key="7">
    <source>
        <dbReference type="EMBL" id="ORZ19545.1"/>
    </source>
</evidence>